<dbReference type="SUPFAM" id="SSF55729">
    <property type="entry name" value="Acyl-CoA N-acyltransferases (Nat)"/>
    <property type="match status" value="1"/>
</dbReference>
<dbReference type="InterPro" id="IPR016181">
    <property type="entry name" value="Acyl_CoA_acyltransferase"/>
</dbReference>
<proteinExistence type="predicted"/>
<reference evidence="4 5" key="1">
    <citation type="submission" date="2021-05" db="EMBL/GenBank/DDBJ databases">
        <title>Bacteria Genome sequencing.</title>
        <authorList>
            <person name="Takabe Y."/>
            <person name="Nakajima Y."/>
            <person name="Suzuki S."/>
            <person name="Shiozaki T."/>
        </authorList>
    </citation>
    <scope>NUCLEOTIDE SEQUENCE [LARGE SCALE GENOMIC DNA]</scope>
    <source>
        <strain evidence="4 5">AI_62</strain>
    </source>
</reference>
<keyword evidence="1" id="KW-0808">Transferase</keyword>
<evidence type="ECO:0000313" key="5">
    <source>
        <dbReference type="Proteomes" id="UP000786693"/>
    </source>
</evidence>
<organism evidence="4 5">
    <name type="scientific">Jannaschia pagri</name>
    <dbReference type="NCBI Taxonomy" id="2829797"/>
    <lineage>
        <taxon>Bacteria</taxon>
        <taxon>Pseudomonadati</taxon>
        <taxon>Pseudomonadota</taxon>
        <taxon>Alphaproteobacteria</taxon>
        <taxon>Rhodobacterales</taxon>
        <taxon>Roseobacteraceae</taxon>
        <taxon>Jannaschia</taxon>
    </lineage>
</organism>
<keyword evidence="2" id="KW-0012">Acyltransferase</keyword>
<dbReference type="PROSITE" id="PS51186">
    <property type="entry name" value="GNAT"/>
    <property type="match status" value="1"/>
</dbReference>
<dbReference type="EMBL" id="BPFH01000002">
    <property type="protein sequence ID" value="GIT94591.1"/>
    <property type="molecule type" value="Genomic_DNA"/>
</dbReference>
<evidence type="ECO:0000256" key="2">
    <source>
        <dbReference type="ARBA" id="ARBA00023315"/>
    </source>
</evidence>
<dbReference type="Pfam" id="PF00583">
    <property type="entry name" value="Acetyltransf_1"/>
    <property type="match status" value="1"/>
</dbReference>
<feature type="domain" description="N-acetyltransferase" evidence="3">
    <location>
        <begin position="2"/>
        <end position="165"/>
    </location>
</feature>
<dbReference type="InterPro" id="IPR000182">
    <property type="entry name" value="GNAT_dom"/>
</dbReference>
<keyword evidence="5" id="KW-1185">Reference proteome</keyword>
<evidence type="ECO:0000256" key="1">
    <source>
        <dbReference type="ARBA" id="ARBA00022679"/>
    </source>
</evidence>
<dbReference type="RefSeq" id="WP_220748115.1">
    <property type="nucleotide sequence ID" value="NZ_BPFH01000002.1"/>
</dbReference>
<dbReference type="Proteomes" id="UP000786693">
    <property type="component" value="Unassembled WGS sequence"/>
</dbReference>
<name>A0ABQ4NJS1_9RHOB</name>
<protein>
    <submittedName>
        <fullName evidence="4">N-acetyltransferase</fullName>
    </submittedName>
</protein>
<dbReference type="Gene3D" id="3.40.630.30">
    <property type="match status" value="1"/>
</dbReference>
<evidence type="ECO:0000259" key="3">
    <source>
        <dbReference type="PROSITE" id="PS51186"/>
    </source>
</evidence>
<dbReference type="PANTHER" id="PTHR43877:SF1">
    <property type="entry name" value="ACETYLTRANSFERASE"/>
    <property type="match status" value="1"/>
</dbReference>
<sequence>MPELRPTTITDLPAVETLLAASYPRLLAADYPPSVLVTALPRIVRAQPALLASGTYYAVMEGAEARAAGGFTLWAPGGQATATPGLGHIRHVAAHPDHLRRGYARRVMDHAIGTARQMGLRRLECLSTRTAVPFYGALGFQTIEAVDVPLADGVVFPSVRMTLDL</sequence>
<gene>
    <name evidence="4" type="ORF">JANAI62_12140</name>
</gene>
<dbReference type="CDD" id="cd04301">
    <property type="entry name" value="NAT_SF"/>
    <property type="match status" value="1"/>
</dbReference>
<dbReference type="PANTHER" id="PTHR43877">
    <property type="entry name" value="AMINOALKYLPHOSPHONATE N-ACETYLTRANSFERASE-RELATED-RELATED"/>
    <property type="match status" value="1"/>
</dbReference>
<dbReference type="InterPro" id="IPR050832">
    <property type="entry name" value="Bact_Acetyltransf"/>
</dbReference>
<evidence type="ECO:0000313" key="4">
    <source>
        <dbReference type="EMBL" id="GIT94591.1"/>
    </source>
</evidence>
<comment type="caution">
    <text evidence="4">The sequence shown here is derived from an EMBL/GenBank/DDBJ whole genome shotgun (WGS) entry which is preliminary data.</text>
</comment>
<accession>A0ABQ4NJS1</accession>